<organism evidence="1 2">
    <name type="scientific">Ricinus communis</name>
    <name type="common">Castor bean</name>
    <dbReference type="NCBI Taxonomy" id="3988"/>
    <lineage>
        <taxon>Eukaryota</taxon>
        <taxon>Viridiplantae</taxon>
        <taxon>Streptophyta</taxon>
        <taxon>Embryophyta</taxon>
        <taxon>Tracheophyta</taxon>
        <taxon>Spermatophyta</taxon>
        <taxon>Magnoliopsida</taxon>
        <taxon>eudicotyledons</taxon>
        <taxon>Gunneridae</taxon>
        <taxon>Pentapetalae</taxon>
        <taxon>rosids</taxon>
        <taxon>fabids</taxon>
        <taxon>Malpighiales</taxon>
        <taxon>Euphorbiaceae</taxon>
        <taxon>Acalyphoideae</taxon>
        <taxon>Acalypheae</taxon>
        <taxon>Ricinus</taxon>
    </lineage>
</organism>
<sequence length="51" mass="6012">MMRALVQEWSCIEHCKINIHKASKENKALLIENYIRAFKLKEINQVLKTIA</sequence>
<evidence type="ECO:0000313" key="2">
    <source>
        <dbReference type="Proteomes" id="UP000008311"/>
    </source>
</evidence>
<reference evidence="2" key="1">
    <citation type="journal article" date="2010" name="Nat. Biotechnol.">
        <title>Draft genome sequence of the oilseed species Ricinus communis.</title>
        <authorList>
            <person name="Chan A.P."/>
            <person name="Crabtree J."/>
            <person name="Zhao Q."/>
            <person name="Lorenzi H."/>
            <person name="Orvis J."/>
            <person name="Puiu D."/>
            <person name="Melake-Berhan A."/>
            <person name="Jones K.M."/>
            <person name="Redman J."/>
            <person name="Chen G."/>
            <person name="Cahoon E.B."/>
            <person name="Gedil M."/>
            <person name="Stanke M."/>
            <person name="Haas B.J."/>
            <person name="Wortman J.R."/>
            <person name="Fraser-Liggett C.M."/>
            <person name="Ravel J."/>
            <person name="Rabinowicz P.D."/>
        </authorList>
    </citation>
    <scope>NUCLEOTIDE SEQUENCE [LARGE SCALE GENOMIC DNA]</scope>
    <source>
        <strain evidence="2">cv. Hale</strain>
    </source>
</reference>
<accession>B9RQ02</accession>
<dbReference type="InParanoid" id="B9RQ02"/>
<dbReference type="EMBL" id="EQ973799">
    <property type="protein sequence ID" value="EEF46563.1"/>
    <property type="molecule type" value="Genomic_DNA"/>
</dbReference>
<dbReference type="Proteomes" id="UP000008311">
    <property type="component" value="Unassembled WGS sequence"/>
</dbReference>
<protein>
    <submittedName>
        <fullName evidence="1">Uncharacterized protein</fullName>
    </submittedName>
</protein>
<gene>
    <name evidence="1" type="ORF">RCOM_1661730</name>
</gene>
<dbReference type="AlphaFoldDB" id="B9RQ02"/>
<keyword evidence="2" id="KW-1185">Reference proteome</keyword>
<proteinExistence type="predicted"/>
<evidence type="ECO:0000313" key="1">
    <source>
        <dbReference type="EMBL" id="EEF46563.1"/>
    </source>
</evidence>
<name>B9RQ02_RICCO</name>